<dbReference type="AlphaFoldDB" id="A0A2Z6N6I9"/>
<proteinExistence type="predicted"/>
<name>A0A2Z6N6I9_TRISU</name>
<accession>A0A2Z6N6I9</accession>
<dbReference type="Proteomes" id="UP000242715">
    <property type="component" value="Unassembled WGS sequence"/>
</dbReference>
<sequence>MVSGLKCAVSFFEYPGGSKPEKVLNMDSYYRFSEEETFVVEGHQNGLKELAQIKISIEADKEEKVATKVDWQSGLWSWNGELRNEELKEAEYFMPVEPESEEDFIAAAKHIWFTLAP</sequence>
<protein>
    <submittedName>
        <fullName evidence="1">Uncharacterized protein</fullName>
    </submittedName>
</protein>
<evidence type="ECO:0000313" key="2">
    <source>
        <dbReference type="Proteomes" id="UP000242715"/>
    </source>
</evidence>
<dbReference type="EMBL" id="DF973466">
    <property type="protein sequence ID" value="GAU31720.1"/>
    <property type="molecule type" value="Genomic_DNA"/>
</dbReference>
<keyword evidence="2" id="KW-1185">Reference proteome</keyword>
<organism evidence="1 2">
    <name type="scientific">Trifolium subterraneum</name>
    <name type="common">Subterranean clover</name>
    <dbReference type="NCBI Taxonomy" id="3900"/>
    <lineage>
        <taxon>Eukaryota</taxon>
        <taxon>Viridiplantae</taxon>
        <taxon>Streptophyta</taxon>
        <taxon>Embryophyta</taxon>
        <taxon>Tracheophyta</taxon>
        <taxon>Spermatophyta</taxon>
        <taxon>Magnoliopsida</taxon>
        <taxon>eudicotyledons</taxon>
        <taxon>Gunneridae</taxon>
        <taxon>Pentapetalae</taxon>
        <taxon>rosids</taxon>
        <taxon>fabids</taxon>
        <taxon>Fabales</taxon>
        <taxon>Fabaceae</taxon>
        <taxon>Papilionoideae</taxon>
        <taxon>50 kb inversion clade</taxon>
        <taxon>NPAAA clade</taxon>
        <taxon>Hologalegina</taxon>
        <taxon>IRL clade</taxon>
        <taxon>Trifolieae</taxon>
        <taxon>Trifolium</taxon>
    </lineage>
</organism>
<evidence type="ECO:0000313" key="1">
    <source>
        <dbReference type="EMBL" id="GAU31720.1"/>
    </source>
</evidence>
<reference evidence="2" key="1">
    <citation type="journal article" date="2017" name="Front. Plant Sci.">
        <title>Climate Clever Clovers: New Paradigm to Reduce the Environmental Footprint of Ruminants by Breeding Low Methanogenic Forages Utilizing Haplotype Variation.</title>
        <authorList>
            <person name="Kaur P."/>
            <person name="Appels R."/>
            <person name="Bayer P.E."/>
            <person name="Keeble-Gagnere G."/>
            <person name="Wang J."/>
            <person name="Hirakawa H."/>
            <person name="Shirasawa K."/>
            <person name="Vercoe P."/>
            <person name="Stefanova K."/>
            <person name="Durmic Z."/>
            <person name="Nichols P."/>
            <person name="Revell C."/>
            <person name="Isobe S.N."/>
            <person name="Edwards D."/>
            <person name="Erskine W."/>
        </authorList>
    </citation>
    <scope>NUCLEOTIDE SEQUENCE [LARGE SCALE GENOMIC DNA]</scope>
    <source>
        <strain evidence="2">cv. Daliak</strain>
    </source>
</reference>
<gene>
    <name evidence="1" type="ORF">TSUD_215210</name>
</gene>